<keyword evidence="2" id="KW-0157">Chromophore</keyword>
<accession>A0ABN8Q4C6</accession>
<keyword evidence="4" id="KW-0599">Photoprotein</keyword>
<name>A0ABN8Q4C6_9CNID</name>
<evidence type="ECO:0000313" key="6">
    <source>
        <dbReference type="Proteomes" id="UP001159405"/>
    </source>
</evidence>
<dbReference type="EMBL" id="CALNXK010000106">
    <property type="protein sequence ID" value="CAH3157010.1"/>
    <property type="molecule type" value="Genomic_DNA"/>
</dbReference>
<evidence type="ECO:0000256" key="4">
    <source>
        <dbReference type="ARBA" id="ARBA00023262"/>
    </source>
</evidence>
<keyword evidence="3" id="KW-0455">Luminescence</keyword>
<dbReference type="SUPFAM" id="SSF54511">
    <property type="entry name" value="GFP-like"/>
    <property type="match status" value="1"/>
</dbReference>
<keyword evidence="6" id="KW-1185">Reference proteome</keyword>
<comment type="caution">
    <text evidence="5">The sequence shown here is derived from an EMBL/GenBank/DDBJ whole genome shotgun (WGS) entry which is preliminary data.</text>
</comment>
<dbReference type="Proteomes" id="UP001159405">
    <property type="component" value="Unassembled WGS sequence"/>
</dbReference>
<gene>
    <name evidence="5" type="ORF">PLOB_00002048</name>
</gene>
<evidence type="ECO:0000256" key="2">
    <source>
        <dbReference type="ARBA" id="ARBA00022991"/>
    </source>
</evidence>
<dbReference type="InterPro" id="IPR011584">
    <property type="entry name" value="GFP-related"/>
</dbReference>
<sequence length="112" mass="12774">MTFEDGAVCTVLNDSSLPSKAVYDKYPPPFLCNCLCFLFTKRMNGNCFIYNVKFTGVNFPLNGPVMQKRTQGWEPNTERLYARDGMLIGNNFMALRLEGGGHYTCEFRSTYK</sequence>
<dbReference type="Gene3D" id="2.40.155.10">
    <property type="entry name" value="Green fluorescent protein"/>
    <property type="match status" value="1"/>
</dbReference>
<organism evidence="5 6">
    <name type="scientific">Porites lobata</name>
    <dbReference type="NCBI Taxonomy" id="104759"/>
    <lineage>
        <taxon>Eukaryota</taxon>
        <taxon>Metazoa</taxon>
        <taxon>Cnidaria</taxon>
        <taxon>Anthozoa</taxon>
        <taxon>Hexacorallia</taxon>
        <taxon>Scleractinia</taxon>
        <taxon>Fungiina</taxon>
        <taxon>Poritidae</taxon>
        <taxon>Porites</taxon>
    </lineage>
</organism>
<evidence type="ECO:0000256" key="1">
    <source>
        <dbReference type="ARBA" id="ARBA00008949"/>
    </source>
</evidence>
<comment type="similarity">
    <text evidence="1">Belongs to the GFP family.</text>
</comment>
<evidence type="ECO:0000256" key="3">
    <source>
        <dbReference type="ARBA" id="ARBA00023223"/>
    </source>
</evidence>
<proteinExistence type="inferred from homology"/>
<dbReference type="Pfam" id="PF01353">
    <property type="entry name" value="GFP"/>
    <property type="match status" value="1"/>
</dbReference>
<evidence type="ECO:0000313" key="5">
    <source>
        <dbReference type="EMBL" id="CAH3157010.1"/>
    </source>
</evidence>
<reference evidence="5 6" key="1">
    <citation type="submission" date="2022-05" db="EMBL/GenBank/DDBJ databases">
        <authorList>
            <consortium name="Genoscope - CEA"/>
            <person name="William W."/>
        </authorList>
    </citation>
    <scope>NUCLEOTIDE SEQUENCE [LARGE SCALE GENOMIC DNA]</scope>
</reference>
<dbReference type="InterPro" id="IPR009017">
    <property type="entry name" value="GFP"/>
</dbReference>
<protein>
    <submittedName>
        <fullName evidence="5">Uncharacterized protein</fullName>
    </submittedName>
</protein>